<evidence type="ECO:0000313" key="2">
    <source>
        <dbReference type="EMBL" id="CAG7652712.1"/>
    </source>
</evidence>
<dbReference type="RefSeq" id="WP_218101530.1">
    <property type="nucleotide sequence ID" value="NZ_CAJVCE010000018.1"/>
</dbReference>
<gene>
    <name evidence="2" type="primary">yabJ_1</name>
    <name evidence="2" type="ORF">PAECIP111802_05311</name>
</gene>
<evidence type="ECO:0000313" key="3">
    <source>
        <dbReference type="Proteomes" id="UP000730618"/>
    </source>
</evidence>
<dbReference type="Proteomes" id="UP000730618">
    <property type="component" value="Unassembled WGS sequence"/>
</dbReference>
<protein>
    <submittedName>
        <fullName evidence="2">2-iminobutanoate/2-iminopropanoate deaminase</fullName>
        <ecNumber evidence="2">3.5.99.10</ecNumber>
    </submittedName>
</protein>
<proteinExistence type="inferred from homology"/>
<dbReference type="PANTHER" id="PTHR11803">
    <property type="entry name" value="2-IMINOBUTANOATE/2-IMINOPROPANOATE DEAMINASE RIDA"/>
    <property type="match status" value="1"/>
</dbReference>
<keyword evidence="2" id="KW-0378">Hydrolase</keyword>
<dbReference type="PANTHER" id="PTHR11803:SF58">
    <property type="entry name" value="PROTEIN HMF1-RELATED"/>
    <property type="match status" value="1"/>
</dbReference>
<sequence length="130" mass="14217">MLQKKQSIATQEGSGLPFSSAIAAGGFVFVSGQGGLDPATGRVVGPDLKTQTVQTLDNIQRILQEAGAALEDVVKVNVYLKERALYDEFNQVYGSYFSYPYPARTTIYCDLNYDILVEIDAMALSPKRQT</sequence>
<name>A0ABM8VPE8_9BACL</name>
<comment type="caution">
    <text evidence="2">The sequence shown here is derived from an EMBL/GenBank/DDBJ whole genome shotgun (WGS) entry which is preliminary data.</text>
</comment>
<accession>A0ABM8VPE8</accession>
<keyword evidence="3" id="KW-1185">Reference proteome</keyword>
<dbReference type="EMBL" id="CAJVCE010000018">
    <property type="protein sequence ID" value="CAG7652712.1"/>
    <property type="molecule type" value="Genomic_DNA"/>
</dbReference>
<dbReference type="EC" id="3.5.99.10" evidence="2"/>
<evidence type="ECO:0000256" key="1">
    <source>
        <dbReference type="ARBA" id="ARBA00010552"/>
    </source>
</evidence>
<dbReference type="CDD" id="cd00448">
    <property type="entry name" value="YjgF_YER057c_UK114_family"/>
    <property type="match status" value="1"/>
</dbReference>
<organism evidence="2 3">
    <name type="scientific">Paenibacillus allorhizosphaerae</name>
    <dbReference type="NCBI Taxonomy" id="2849866"/>
    <lineage>
        <taxon>Bacteria</taxon>
        <taxon>Bacillati</taxon>
        <taxon>Bacillota</taxon>
        <taxon>Bacilli</taxon>
        <taxon>Bacillales</taxon>
        <taxon>Paenibacillaceae</taxon>
        <taxon>Paenibacillus</taxon>
    </lineage>
</organism>
<dbReference type="GO" id="GO:0120241">
    <property type="term" value="F:2-iminobutanoate/2-iminopropanoate deaminase"/>
    <property type="evidence" value="ECO:0007669"/>
    <property type="project" value="UniProtKB-EC"/>
</dbReference>
<reference evidence="2 3" key="1">
    <citation type="submission" date="2021-06" db="EMBL/GenBank/DDBJ databases">
        <authorList>
            <person name="Criscuolo A."/>
        </authorList>
    </citation>
    <scope>NUCLEOTIDE SEQUENCE [LARGE SCALE GENOMIC DNA]</scope>
    <source>
        <strain evidence="3">CIP 111802</strain>
    </source>
</reference>
<dbReference type="Pfam" id="PF01042">
    <property type="entry name" value="Ribonuc_L-PSP"/>
    <property type="match status" value="1"/>
</dbReference>
<dbReference type="InterPro" id="IPR006175">
    <property type="entry name" value="YjgF/YER057c/UK114"/>
</dbReference>
<comment type="similarity">
    <text evidence="1">Belongs to the RutC family.</text>
</comment>